<dbReference type="CDD" id="cd03293">
    <property type="entry name" value="ABC_NrtD_SsuB_transporters"/>
    <property type="match status" value="1"/>
</dbReference>
<dbReference type="RefSeq" id="WP_157291508.1">
    <property type="nucleotide sequence ID" value="NZ_WQRF01000009.1"/>
</dbReference>
<dbReference type="Gene3D" id="3.40.50.300">
    <property type="entry name" value="P-loop containing nucleotide triphosphate hydrolases"/>
    <property type="match status" value="1"/>
</dbReference>
<keyword evidence="2" id="KW-0813">Transport</keyword>
<evidence type="ECO:0000256" key="3">
    <source>
        <dbReference type="ARBA" id="ARBA00022741"/>
    </source>
</evidence>
<feature type="domain" description="ABC transporter" evidence="5">
    <location>
        <begin position="21"/>
        <end position="252"/>
    </location>
</feature>
<keyword evidence="7" id="KW-1185">Reference proteome</keyword>
<dbReference type="InterPro" id="IPR027417">
    <property type="entry name" value="P-loop_NTPase"/>
</dbReference>
<reference evidence="6 7" key="1">
    <citation type="submission" date="2019-12" db="EMBL/GenBank/DDBJ databases">
        <title>Devosia maris sp. nov., isolated from the deep seawater.</title>
        <authorList>
            <person name="Liu Y."/>
        </authorList>
    </citation>
    <scope>NUCLEOTIDE SEQUENCE [LARGE SCALE GENOMIC DNA]</scope>
    <source>
        <strain evidence="6 7">L53-10-65</strain>
    </source>
</reference>
<dbReference type="EMBL" id="WQRF01000009">
    <property type="protein sequence ID" value="MVT00693.1"/>
    <property type="molecule type" value="Genomic_DNA"/>
</dbReference>
<dbReference type="AlphaFoldDB" id="A0A7X3FTW0"/>
<evidence type="ECO:0000313" key="6">
    <source>
        <dbReference type="EMBL" id="MVT00693.1"/>
    </source>
</evidence>
<dbReference type="PANTHER" id="PTHR42788:SF13">
    <property type="entry name" value="ALIPHATIC SULFONATES IMPORT ATP-BINDING PROTEIN SSUB"/>
    <property type="match status" value="1"/>
</dbReference>
<gene>
    <name evidence="6" type="ORF">GO014_16840</name>
</gene>
<evidence type="ECO:0000259" key="5">
    <source>
        <dbReference type="PROSITE" id="PS50893"/>
    </source>
</evidence>
<evidence type="ECO:0000313" key="7">
    <source>
        <dbReference type="Proteomes" id="UP000438106"/>
    </source>
</evidence>
<dbReference type="InterPro" id="IPR017871">
    <property type="entry name" value="ABC_transporter-like_CS"/>
</dbReference>
<dbReference type="PROSITE" id="PS00211">
    <property type="entry name" value="ABC_TRANSPORTER_1"/>
    <property type="match status" value="1"/>
</dbReference>
<keyword evidence="3" id="KW-0547">Nucleotide-binding</keyword>
<dbReference type="InterPro" id="IPR003439">
    <property type="entry name" value="ABC_transporter-like_ATP-bd"/>
</dbReference>
<comment type="similarity">
    <text evidence="1">Belongs to the ABC transporter superfamily.</text>
</comment>
<dbReference type="InterPro" id="IPR050166">
    <property type="entry name" value="ABC_transporter_ATP-bind"/>
</dbReference>
<dbReference type="PANTHER" id="PTHR42788">
    <property type="entry name" value="TAURINE IMPORT ATP-BINDING PROTEIN-RELATED"/>
    <property type="match status" value="1"/>
</dbReference>
<evidence type="ECO:0000256" key="4">
    <source>
        <dbReference type="ARBA" id="ARBA00022840"/>
    </source>
</evidence>
<accession>A0A7X3FTW0</accession>
<name>A0A7X3FTW0_9HYPH</name>
<evidence type="ECO:0000256" key="1">
    <source>
        <dbReference type="ARBA" id="ARBA00005417"/>
    </source>
</evidence>
<comment type="caution">
    <text evidence="6">The sequence shown here is derived from an EMBL/GenBank/DDBJ whole genome shotgun (WGS) entry which is preliminary data.</text>
</comment>
<sequence length="288" mass="31600">MSHSPSVPDAIHRSTSRGRGIRFSGVSKAFTVGNGARTSAVREVDLEIAERQFVALIGPSGCGKSTLLRLADGLLEPDTGRIEIGDAPPRPGPAIGMVFQNFRLIPWRSVAGNVGFALEGQSLDRTELNHRVQAQLEQVGLAGWAGHYPAQLSGGMRQRVALARALIGRPSVLLMDEPFASLDAQTRELMQDDLLALWERQHPTVLFVTHSVDEALLLADRVIVMGGGAVLEDLRVDLPRPRRSTDARRATEYGRLREHLWSRIRDLVLADPTSAFFGRHVQADRERG</sequence>
<protein>
    <submittedName>
        <fullName evidence="6">ATP-binding cassette domain-containing protein</fullName>
    </submittedName>
</protein>
<proteinExistence type="inferred from homology"/>
<keyword evidence="4 6" id="KW-0067">ATP-binding</keyword>
<organism evidence="6 7">
    <name type="scientific">Devosia marina</name>
    <dbReference type="NCBI Taxonomy" id="2683198"/>
    <lineage>
        <taxon>Bacteria</taxon>
        <taxon>Pseudomonadati</taxon>
        <taxon>Pseudomonadota</taxon>
        <taxon>Alphaproteobacteria</taxon>
        <taxon>Hyphomicrobiales</taxon>
        <taxon>Devosiaceae</taxon>
        <taxon>Devosia</taxon>
    </lineage>
</organism>
<dbReference type="SUPFAM" id="SSF52540">
    <property type="entry name" value="P-loop containing nucleoside triphosphate hydrolases"/>
    <property type="match status" value="1"/>
</dbReference>
<dbReference type="InterPro" id="IPR003593">
    <property type="entry name" value="AAA+_ATPase"/>
</dbReference>
<dbReference type="PROSITE" id="PS50893">
    <property type="entry name" value="ABC_TRANSPORTER_2"/>
    <property type="match status" value="1"/>
</dbReference>
<evidence type="ECO:0000256" key="2">
    <source>
        <dbReference type="ARBA" id="ARBA00022448"/>
    </source>
</evidence>
<dbReference type="SMART" id="SM00382">
    <property type="entry name" value="AAA"/>
    <property type="match status" value="1"/>
</dbReference>
<dbReference type="GO" id="GO:0005524">
    <property type="term" value="F:ATP binding"/>
    <property type="evidence" value="ECO:0007669"/>
    <property type="project" value="UniProtKB-KW"/>
</dbReference>
<dbReference type="Pfam" id="PF00005">
    <property type="entry name" value="ABC_tran"/>
    <property type="match status" value="1"/>
</dbReference>
<dbReference type="GO" id="GO:0016887">
    <property type="term" value="F:ATP hydrolysis activity"/>
    <property type="evidence" value="ECO:0007669"/>
    <property type="project" value="InterPro"/>
</dbReference>
<dbReference type="Proteomes" id="UP000438106">
    <property type="component" value="Unassembled WGS sequence"/>
</dbReference>